<dbReference type="Proteomes" id="UP001305647">
    <property type="component" value="Unassembled WGS sequence"/>
</dbReference>
<keyword evidence="3" id="KW-1185">Reference proteome</keyword>
<sequence length="299" mass="33542">MCRGGQLESPLPRLRYASSSGSAGPRRLVNDLETTRPGPTQGERGLRRQRRSLDDKSHAPSPFQARQSPYPSASAMSTVRPHLPKVWVDEALRPGLCMYGGATPTTTPVRPRPPLVCLDRRDQRSDSGQLAVLRTGQTPIRQRGHAVSFSTPHTGSWPGTAFLWGRRSWERLRHQLAPRVSTGPQFFAALVFRPPRQPLAPTIVSTQAMLLSSRSVHVGLGYRAQKREPFMLRAAYVKREPQRQAAVRSLARRCFLACSCTRSTGQAERCCPRLQHRPIRLSGWNFDCFLQYNKVQQDG</sequence>
<organism evidence="2 3">
    <name type="scientific">Parathielavia hyrcaniae</name>
    <dbReference type="NCBI Taxonomy" id="113614"/>
    <lineage>
        <taxon>Eukaryota</taxon>
        <taxon>Fungi</taxon>
        <taxon>Dikarya</taxon>
        <taxon>Ascomycota</taxon>
        <taxon>Pezizomycotina</taxon>
        <taxon>Sordariomycetes</taxon>
        <taxon>Sordariomycetidae</taxon>
        <taxon>Sordariales</taxon>
        <taxon>Chaetomiaceae</taxon>
        <taxon>Parathielavia</taxon>
    </lineage>
</organism>
<evidence type="ECO:0000256" key="1">
    <source>
        <dbReference type="SAM" id="MobiDB-lite"/>
    </source>
</evidence>
<gene>
    <name evidence="2" type="ORF">N658DRAFT_278736</name>
</gene>
<protein>
    <submittedName>
        <fullName evidence="2">Uncharacterized protein</fullName>
    </submittedName>
</protein>
<dbReference type="EMBL" id="MU863628">
    <property type="protein sequence ID" value="KAK4103551.1"/>
    <property type="molecule type" value="Genomic_DNA"/>
</dbReference>
<feature type="compositionally biased region" description="Polar residues" evidence="1">
    <location>
        <begin position="64"/>
        <end position="77"/>
    </location>
</feature>
<evidence type="ECO:0000313" key="2">
    <source>
        <dbReference type="EMBL" id="KAK4103551.1"/>
    </source>
</evidence>
<proteinExistence type="predicted"/>
<name>A0AAN6Q613_9PEZI</name>
<reference evidence="2" key="1">
    <citation type="journal article" date="2023" name="Mol. Phylogenet. Evol.">
        <title>Genome-scale phylogeny and comparative genomics of the fungal order Sordariales.</title>
        <authorList>
            <person name="Hensen N."/>
            <person name="Bonometti L."/>
            <person name="Westerberg I."/>
            <person name="Brannstrom I.O."/>
            <person name="Guillou S."/>
            <person name="Cros-Aarteil S."/>
            <person name="Calhoun S."/>
            <person name="Haridas S."/>
            <person name="Kuo A."/>
            <person name="Mondo S."/>
            <person name="Pangilinan J."/>
            <person name="Riley R."/>
            <person name="LaButti K."/>
            <person name="Andreopoulos B."/>
            <person name="Lipzen A."/>
            <person name="Chen C."/>
            <person name="Yan M."/>
            <person name="Daum C."/>
            <person name="Ng V."/>
            <person name="Clum A."/>
            <person name="Steindorff A."/>
            <person name="Ohm R.A."/>
            <person name="Martin F."/>
            <person name="Silar P."/>
            <person name="Natvig D.O."/>
            <person name="Lalanne C."/>
            <person name="Gautier V."/>
            <person name="Ament-Velasquez S.L."/>
            <person name="Kruys A."/>
            <person name="Hutchinson M.I."/>
            <person name="Powell A.J."/>
            <person name="Barry K."/>
            <person name="Miller A.N."/>
            <person name="Grigoriev I.V."/>
            <person name="Debuchy R."/>
            <person name="Gladieux P."/>
            <person name="Hiltunen Thoren M."/>
            <person name="Johannesson H."/>
        </authorList>
    </citation>
    <scope>NUCLEOTIDE SEQUENCE</scope>
    <source>
        <strain evidence="2">CBS 757.83</strain>
    </source>
</reference>
<evidence type="ECO:0000313" key="3">
    <source>
        <dbReference type="Proteomes" id="UP001305647"/>
    </source>
</evidence>
<accession>A0AAN6Q613</accession>
<dbReference type="AlphaFoldDB" id="A0AAN6Q613"/>
<reference evidence="2" key="2">
    <citation type="submission" date="2023-05" db="EMBL/GenBank/DDBJ databases">
        <authorList>
            <consortium name="Lawrence Berkeley National Laboratory"/>
            <person name="Steindorff A."/>
            <person name="Hensen N."/>
            <person name="Bonometti L."/>
            <person name="Westerberg I."/>
            <person name="Brannstrom I.O."/>
            <person name="Guillou S."/>
            <person name="Cros-Aarteil S."/>
            <person name="Calhoun S."/>
            <person name="Haridas S."/>
            <person name="Kuo A."/>
            <person name="Mondo S."/>
            <person name="Pangilinan J."/>
            <person name="Riley R."/>
            <person name="Labutti K."/>
            <person name="Andreopoulos B."/>
            <person name="Lipzen A."/>
            <person name="Chen C."/>
            <person name="Yanf M."/>
            <person name="Daum C."/>
            <person name="Ng V."/>
            <person name="Clum A."/>
            <person name="Ohm R."/>
            <person name="Martin F."/>
            <person name="Silar P."/>
            <person name="Natvig D."/>
            <person name="Lalanne C."/>
            <person name="Gautier V."/>
            <person name="Ament-Velasquez S.L."/>
            <person name="Kruys A."/>
            <person name="Hutchinson M.I."/>
            <person name="Powell A.J."/>
            <person name="Barry K."/>
            <person name="Miller A.N."/>
            <person name="Grigoriev I.V."/>
            <person name="Debuchy R."/>
            <person name="Gladieux P."/>
            <person name="Thoren M.H."/>
            <person name="Johannesson H."/>
        </authorList>
    </citation>
    <scope>NUCLEOTIDE SEQUENCE</scope>
    <source>
        <strain evidence="2">CBS 757.83</strain>
    </source>
</reference>
<comment type="caution">
    <text evidence="2">The sequence shown here is derived from an EMBL/GenBank/DDBJ whole genome shotgun (WGS) entry which is preliminary data.</text>
</comment>
<feature type="region of interest" description="Disordered" evidence="1">
    <location>
        <begin position="1"/>
        <end position="78"/>
    </location>
</feature>